<dbReference type="OrthoDB" id="1934748at2759"/>
<dbReference type="EMBL" id="JADGMS010000018">
    <property type="protein sequence ID" value="KAF9662809.1"/>
    <property type="molecule type" value="Genomic_DNA"/>
</dbReference>
<gene>
    <name evidence="1" type="ORF">SADUNF_Sadunf18G0092900</name>
</gene>
<reference evidence="1 2" key="1">
    <citation type="submission" date="2020-10" db="EMBL/GenBank/DDBJ databases">
        <title>Plant Genome Project.</title>
        <authorList>
            <person name="Zhang R.-G."/>
        </authorList>
    </citation>
    <scope>NUCLEOTIDE SEQUENCE [LARGE SCALE GENOMIC DNA]</scope>
    <source>
        <strain evidence="1">FAFU-HL-1</strain>
        <tissue evidence="1">Leaf</tissue>
    </source>
</reference>
<evidence type="ECO:0000313" key="1">
    <source>
        <dbReference type="EMBL" id="KAF9662809.1"/>
    </source>
</evidence>
<accession>A0A835MGJ8</accession>
<keyword evidence="2" id="KW-1185">Reference proteome</keyword>
<dbReference type="Proteomes" id="UP000657918">
    <property type="component" value="Unassembled WGS sequence"/>
</dbReference>
<dbReference type="PANTHER" id="PTHR47076:SF1">
    <property type="entry name" value="NHL DOMAIN PROTEIN"/>
    <property type="match status" value="1"/>
</dbReference>
<proteinExistence type="predicted"/>
<dbReference type="PANTHER" id="PTHR47076">
    <property type="entry name" value="NHL DOMAIN PROTEIN"/>
    <property type="match status" value="1"/>
</dbReference>
<dbReference type="AlphaFoldDB" id="A0A835MGJ8"/>
<name>A0A835MGJ8_9ROSI</name>
<evidence type="ECO:0000313" key="2">
    <source>
        <dbReference type="Proteomes" id="UP000657918"/>
    </source>
</evidence>
<comment type="caution">
    <text evidence="1">The sequence shown here is derived from an EMBL/GenBank/DDBJ whole genome shotgun (WGS) entry which is preliminary data.</text>
</comment>
<protein>
    <submittedName>
        <fullName evidence="1">Uncharacterized protein</fullName>
    </submittedName>
</protein>
<sequence>MSHEKEGFDHLDDHEQETYSASGCCCFRIFTFNLRRNNEREYDLLNQNCDSRDPWLARKLKKVKEASEVLAGPKWKTFIRKISALIKKKKQRNNQFQYDAESYALNFDREEGDCLIPGFSSRFAASTVDQEIRRDEMERTTCSLYISTKHENRLLVPVSIIHLLSSYASHPLPFPLPIREQLASSIDIMGYHLPDDRPKQGLAFYRPRLEDPNRFWFLSKFCTSLAILFFY</sequence>
<organism evidence="1 2">
    <name type="scientific">Salix dunnii</name>
    <dbReference type="NCBI Taxonomy" id="1413687"/>
    <lineage>
        <taxon>Eukaryota</taxon>
        <taxon>Viridiplantae</taxon>
        <taxon>Streptophyta</taxon>
        <taxon>Embryophyta</taxon>
        <taxon>Tracheophyta</taxon>
        <taxon>Spermatophyta</taxon>
        <taxon>Magnoliopsida</taxon>
        <taxon>eudicotyledons</taxon>
        <taxon>Gunneridae</taxon>
        <taxon>Pentapetalae</taxon>
        <taxon>rosids</taxon>
        <taxon>fabids</taxon>
        <taxon>Malpighiales</taxon>
        <taxon>Salicaceae</taxon>
        <taxon>Saliceae</taxon>
        <taxon>Salix</taxon>
    </lineage>
</organism>